<dbReference type="Gene3D" id="1.25.40.10">
    <property type="entry name" value="Tetratricopeptide repeat domain"/>
    <property type="match status" value="2"/>
</dbReference>
<dbReference type="InterPro" id="IPR011990">
    <property type="entry name" value="TPR-like_helical_dom_sf"/>
</dbReference>
<evidence type="ECO:0000256" key="2">
    <source>
        <dbReference type="ARBA" id="ARBA00022803"/>
    </source>
</evidence>
<evidence type="ECO:0000313" key="5">
    <source>
        <dbReference type="Proteomes" id="UP001332243"/>
    </source>
</evidence>
<dbReference type="SMART" id="SM00028">
    <property type="entry name" value="TPR"/>
    <property type="match status" value="4"/>
</dbReference>
<feature type="transmembrane region" description="Helical" evidence="3">
    <location>
        <begin position="275"/>
        <end position="293"/>
    </location>
</feature>
<keyword evidence="3" id="KW-1133">Transmembrane helix</keyword>
<evidence type="ECO:0000313" key="4">
    <source>
        <dbReference type="EMBL" id="MEE6260889.1"/>
    </source>
</evidence>
<dbReference type="Pfam" id="PF13432">
    <property type="entry name" value="TPR_16"/>
    <property type="match status" value="2"/>
</dbReference>
<sequence length="388" mass="42058">MAGGGTGTGTAGTGTAGSGRDALLDRAVQLVRVDRVEAAYPLIAEALREDPGDSYALELLATCHQLESRWSDMLGVLDMAARRAPDNPQIHRRRSTALRHLGRIPEALAAADQARTLAPDDARGELVRAEALLRQRGTRAVLAALASTTRARELDPESVWAHVTEGRVQRRMAEFGRARAAYLAALRLAPDNTQALYGLATLDAEWGRAVRAAPSMGGVLQAVPNDPVALRAATLGARQVLWLLTDLGCVLLLLATLLLGTALDLIPSRLLGSTVGVLITVAATTGVLVMLRWRLSRLSAPIRTLLRTNRRRFTFAVAPLRLGALAVGMLIASLGPYPPEAVEIVGAVLLTAPFVTLLVRWRTRAFQEFFRFVRRRWFRLRRRSSSPG</sequence>
<organism evidence="4 5">
    <name type="scientific">Plantactinospora sonchi</name>
    <dbReference type="NCBI Taxonomy" id="1544735"/>
    <lineage>
        <taxon>Bacteria</taxon>
        <taxon>Bacillati</taxon>
        <taxon>Actinomycetota</taxon>
        <taxon>Actinomycetes</taxon>
        <taxon>Micromonosporales</taxon>
        <taxon>Micromonosporaceae</taxon>
        <taxon>Plantactinospora</taxon>
    </lineage>
</organism>
<dbReference type="InterPro" id="IPR050498">
    <property type="entry name" value="Ycf3"/>
</dbReference>
<dbReference type="RefSeq" id="WP_331216004.1">
    <property type="nucleotide sequence ID" value="NZ_JAZGQK010000017.1"/>
</dbReference>
<evidence type="ECO:0000256" key="3">
    <source>
        <dbReference type="SAM" id="Phobius"/>
    </source>
</evidence>
<accession>A0ABU7RXE2</accession>
<keyword evidence="3" id="KW-0472">Membrane</keyword>
<feature type="transmembrane region" description="Helical" evidence="3">
    <location>
        <begin position="240"/>
        <end position="263"/>
    </location>
</feature>
<gene>
    <name evidence="4" type="ORF">V1633_20600</name>
</gene>
<reference evidence="4 5" key="1">
    <citation type="submission" date="2024-01" db="EMBL/GenBank/DDBJ databases">
        <title>Genome insights into Plantactinospora sonchi sp. nov.</title>
        <authorList>
            <person name="Wang L."/>
        </authorList>
    </citation>
    <scope>NUCLEOTIDE SEQUENCE [LARGE SCALE GENOMIC DNA]</scope>
    <source>
        <strain evidence="4 5">NEAU-QY2</strain>
    </source>
</reference>
<keyword evidence="1" id="KW-0677">Repeat</keyword>
<evidence type="ECO:0000256" key="1">
    <source>
        <dbReference type="ARBA" id="ARBA00022737"/>
    </source>
</evidence>
<dbReference type="InterPro" id="IPR019734">
    <property type="entry name" value="TPR_rpt"/>
</dbReference>
<dbReference type="EMBL" id="JAZGQK010000017">
    <property type="protein sequence ID" value="MEE6260889.1"/>
    <property type="molecule type" value="Genomic_DNA"/>
</dbReference>
<feature type="transmembrane region" description="Helical" evidence="3">
    <location>
        <begin position="341"/>
        <end position="361"/>
    </location>
</feature>
<protein>
    <submittedName>
        <fullName evidence="4">Tetratricopeptide repeat protein</fullName>
    </submittedName>
</protein>
<feature type="transmembrane region" description="Helical" evidence="3">
    <location>
        <begin position="313"/>
        <end position="335"/>
    </location>
</feature>
<dbReference type="PANTHER" id="PTHR44858:SF1">
    <property type="entry name" value="UDP-N-ACETYLGLUCOSAMINE--PEPTIDE N-ACETYLGLUCOSAMINYLTRANSFERASE SPINDLY-RELATED"/>
    <property type="match status" value="1"/>
</dbReference>
<keyword evidence="3" id="KW-0812">Transmembrane</keyword>
<proteinExistence type="predicted"/>
<name>A0ABU7RXE2_9ACTN</name>
<dbReference type="PANTHER" id="PTHR44858">
    <property type="entry name" value="TETRATRICOPEPTIDE REPEAT PROTEIN 6"/>
    <property type="match status" value="1"/>
</dbReference>
<dbReference type="SUPFAM" id="SSF48452">
    <property type="entry name" value="TPR-like"/>
    <property type="match status" value="1"/>
</dbReference>
<comment type="caution">
    <text evidence="4">The sequence shown here is derived from an EMBL/GenBank/DDBJ whole genome shotgun (WGS) entry which is preliminary data.</text>
</comment>
<keyword evidence="5" id="KW-1185">Reference proteome</keyword>
<dbReference type="Proteomes" id="UP001332243">
    <property type="component" value="Unassembled WGS sequence"/>
</dbReference>
<keyword evidence="2" id="KW-0802">TPR repeat</keyword>